<evidence type="ECO:0000256" key="1">
    <source>
        <dbReference type="ARBA" id="ARBA00022729"/>
    </source>
</evidence>
<feature type="transmembrane region" description="Helical" evidence="3">
    <location>
        <begin position="253"/>
        <end position="277"/>
    </location>
</feature>
<feature type="compositionally biased region" description="Low complexity" evidence="2">
    <location>
        <begin position="396"/>
        <end position="405"/>
    </location>
</feature>
<feature type="region of interest" description="Disordered" evidence="2">
    <location>
        <begin position="124"/>
        <end position="249"/>
    </location>
</feature>
<keyword evidence="3" id="KW-1133">Transmembrane helix</keyword>
<feature type="chain" id="PRO_5042017318" description="Yeast cell wall synthesis Kre9/Knh1-like N-terminal domain-containing protein" evidence="4">
    <location>
        <begin position="20"/>
        <end position="463"/>
    </location>
</feature>
<organism evidence="6 7">
    <name type="scientific">Staphylotrichum longicolle</name>
    <dbReference type="NCBI Taxonomy" id="669026"/>
    <lineage>
        <taxon>Eukaryota</taxon>
        <taxon>Fungi</taxon>
        <taxon>Dikarya</taxon>
        <taxon>Ascomycota</taxon>
        <taxon>Pezizomycotina</taxon>
        <taxon>Sordariomycetes</taxon>
        <taxon>Sordariomycetidae</taxon>
        <taxon>Sordariales</taxon>
        <taxon>Chaetomiaceae</taxon>
        <taxon>Staphylotrichum</taxon>
    </lineage>
</organism>
<feature type="signal peptide" evidence="4">
    <location>
        <begin position="1"/>
        <end position="19"/>
    </location>
</feature>
<feature type="compositionally biased region" description="Gly residues" evidence="2">
    <location>
        <begin position="124"/>
        <end position="133"/>
    </location>
</feature>
<name>A0AAD4ETS2_9PEZI</name>
<feature type="compositionally biased region" description="Basic and acidic residues" evidence="2">
    <location>
        <begin position="310"/>
        <end position="319"/>
    </location>
</feature>
<feature type="compositionally biased region" description="Low complexity" evidence="2">
    <location>
        <begin position="322"/>
        <end position="331"/>
    </location>
</feature>
<gene>
    <name evidence="6" type="ORF">NEMBOFW57_006674</name>
</gene>
<dbReference type="Proteomes" id="UP001197093">
    <property type="component" value="Unassembled WGS sequence"/>
</dbReference>
<dbReference type="PANTHER" id="PTHR40633:SF1">
    <property type="entry name" value="GPI ANCHORED SERINE-THREONINE RICH PROTEIN (AFU_ORTHOLOGUE AFUA_1G03630)"/>
    <property type="match status" value="1"/>
</dbReference>
<keyword evidence="3" id="KW-0472">Membrane</keyword>
<keyword evidence="7" id="KW-1185">Reference proteome</keyword>
<dbReference type="InterPro" id="IPR018466">
    <property type="entry name" value="Kre9/Knh1-like_N"/>
</dbReference>
<evidence type="ECO:0000313" key="7">
    <source>
        <dbReference type="Proteomes" id="UP001197093"/>
    </source>
</evidence>
<keyword evidence="1 4" id="KW-0732">Signal</keyword>
<feature type="compositionally biased region" description="Pro residues" evidence="2">
    <location>
        <begin position="145"/>
        <end position="159"/>
    </location>
</feature>
<dbReference type="EMBL" id="JAHCVI010000003">
    <property type="protein sequence ID" value="KAG7287169.1"/>
    <property type="molecule type" value="Genomic_DNA"/>
</dbReference>
<sequence>MRFSFAAVFALVAPTLVAAQTSNFNLISKPTSGETIPTGSRYEIVWQPSSSYPGAVTLVLIGGATTANLNSIVTIAKGVDGSAGSYSWQVPTDVGNLAVYGIRMSLDSDTRIFQYSAPFKFSSGGGSGGGGGNPIAAPTTSSTPKPDPPSSSSPAPKPPTSSNSPDTSTPTSAASSDVPDQPGFPRTVVSSTSSSSSQTTTASDRDGNGNGPSRSTSLASSTSGSASDLPTETNTGAPQALGGSSSSGLSSGAVIGIAVGVSLAVLVLAAVAFLVFYRRRRRRNSAGGPDPSIGELDDDPRGPPDTAELAAEKGIKDVPELAVGAAAVPAASEMSGESPAPRVPEMSGESPAPRVPELGGSLVTAPVELAQDPRSNDAGPAPPVEISPVEVPGPSSPIASHPPAAADQAVVGDLLARQSRLDERRQRLLELEQIDQERDAIQRQISVLQQQQQQPAQRYEMGG</sequence>
<accession>A0AAD4ETS2</accession>
<evidence type="ECO:0000256" key="2">
    <source>
        <dbReference type="SAM" id="MobiDB-lite"/>
    </source>
</evidence>
<feature type="region of interest" description="Disordered" evidence="2">
    <location>
        <begin position="283"/>
        <end position="405"/>
    </location>
</feature>
<dbReference type="InterPro" id="IPR052982">
    <property type="entry name" value="SRP1/TIP1-like"/>
</dbReference>
<protein>
    <recommendedName>
        <fullName evidence="5">Yeast cell wall synthesis Kre9/Knh1-like N-terminal domain-containing protein</fullName>
    </recommendedName>
</protein>
<feature type="domain" description="Yeast cell wall synthesis Kre9/Knh1-like N-terminal" evidence="5">
    <location>
        <begin position="29"/>
        <end position="120"/>
    </location>
</feature>
<feature type="compositionally biased region" description="Low complexity" evidence="2">
    <location>
        <begin position="187"/>
        <end position="202"/>
    </location>
</feature>
<reference evidence="6" key="1">
    <citation type="submission" date="2023-02" db="EMBL/GenBank/DDBJ databases">
        <authorList>
            <person name="Palmer J.M."/>
        </authorList>
    </citation>
    <scope>NUCLEOTIDE SEQUENCE</scope>
    <source>
        <strain evidence="6">FW57</strain>
    </source>
</reference>
<dbReference type="PANTHER" id="PTHR40633">
    <property type="entry name" value="MATRIX PROTEIN, PUTATIVE (AFU_ORTHOLOGUE AFUA_8G05410)-RELATED"/>
    <property type="match status" value="1"/>
</dbReference>
<evidence type="ECO:0000256" key="4">
    <source>
        <dbReference type="SAM" id="SignalP"/>
    </source>
</evidence>
<evidence type="ECO:0000259" key="5">
    <source>
        <dbReference type="Pfam" id="PF10342"/>
    </source>
</evidence>
<dbReference type="Pfam" id="PF10342">
    <property type="entry name" value="Kre9_KNH"/>
    <property type="match status" value="1"/>
</dbReference>
<comment type="caution">
    <text evidence="6">The sequence shown here is derived from an EMBL/GenBank/DDBJ whole genome shotgun (WGS) entry which is preliminary data.</text>
</comment>
<feature type="compositionally biased region" description="Low complexity" evidence="2">
    <location>
        <begin position="211"/>
        <end position="230"/>
    </location>
</feature>
<proteinExistence type="predicted"/>
<keyword evidence="3" id="KW-0812">Transmembrane</keyword>
<feature type="compositionally biased region" description="Low complexity" evidence="2">
    <location>
        <begin position="160"/>
        <end position="177"/>
    </location>
</feature>
<evidence type="ECO:0000256" key="3">
    <source>
        <dbReference type="SAM" id="Phobius"/>
    </source>
</evidence>
<evidence type="ECO:0000313" key="6">
    <source>
        <dbReference type="EMBL" id="KAG7287169.1"/>
    </source>
</evidence>
<dbReference type="AlphaFoldDB" id="A0AAD4ETS2"/>